<dbReference type="Proteomes" id="UP000095192">
    <property type="component" value="Unassembled WGS sequence"/>
</dbReference>
<keyword evidence="2" id="KW-1185">Reference proteome</keyword>
<accession>A0A1D3D1E2</accession>
<proteinExistence type="predicted"/>
<evidence type="ECO:0000313" key="2">
    <source>
        <dbReference type="Proteomes" id="UP000095192"/>
    </source>
</evidence>
<reference evidence="1 2" key="1">
    <citation type="journal article" date="2016" name="BMC Genomics">
        <title>Comparative genomics reveals Cyclospora cayetanensis possesses coccidia-like metabolism and invasion components but unique surface antigens.</title>
        <authorList>
            <person name="Liu S."/>
            <person name="Wang L."/>
            <person name="Zheng H."/>
            <person name="Xu Z."/>
            <person name="Roellig D.M."/>
            <person name="Li N."/>
            <person name="Frace M.A."/>
            <person name="Tang K."/>
            <person name="Arrowood M.J."/>
            <person name="Moss D.M."/>
            <person name="Zhang L."/>
            <person name="Feng Y."/>
            <person name="Xiao L."/>
        </authorList>
    </citation>
    <scope>NUCLEOTIDE SEQUENCE [LARGE SCALE GENOMIC DNA]</scope>
    <source>
        <strain evidence="1 2">CHN_HEN01</strain>
    </source>
</reference>
<dbReference type="InParanoid" id="A0A1D3D1E2"/>
<organism evidence="1 2">
    <name type="scientific">Cyclospora cayetanensis</name>
    <dbReference type="NCBI Taxonomy" id="88456"/>
    <lineage>
        <taxon>Eukaryota</taxon>
        <taxon>Sar</taxon>
        <taxon>Alveolata</taxon>
        <taxon>Apicomplexa</taxon>
        <taxon>Conoidasida</taxon>
        <taxon>Coccidia</taxon>
        <taxon>Eucoccidiorida</taxon>
        <taxon>Eimeriorina</taxon>
        <taxon>Eimeriidae</taxon>
        <taxon>Cyclospora</taxon>
    </lineage>
</organism>
<sequence length="95" mass="10788">MGLFELKVMSFGIQDACTLSKTNINAFLRIILAQGEVGYFDIRTESLDLVSRAAVMAIAEHLLITSLYYEFRTYKVPRQELEYFGHRQAGSEGFS</sequence>
<gene>
    <name evidence="1" type="ORF">cyc_03743</name>
</gene>
<dbReference type="AlphaFoldDB" id="A0A1D3D1E2"/>
<name>A0A1D3D1E2_9EIME</name>
<dbReference type="VEuPathDB" id="ToxoDB:cyc_03743"/>
<dbReference type="EMBL" id="JROU02001158">
    <property type="protein sequence ID" value="OEH77268.1"/>
    <property type="molecule type" value="Genomic_DNA"/>
</dbReference>
<protein>
    <submittedName>
        <fullName evidence="1">Uncharacterized protein</fullName>
    </submittedName>
</protein>
<comment type="caution">
    <text evidence="1">The sequence shown here is derived from an EMBL/GenBank/DDBJ whole genome shotgun (WGS) entry which is preliminary data.</text>
</comment>
<evidence type="ECO:0000313" key="1">
    <source>
        <dbReference type="EMBL" id="OEH77268.1"/>
    </source>
</evidence>